<feature type="region of interest" description="Disordered" evidence="1">
    <location>
        <begin position="28"/>
        <end position="144"/>
    </location>
</feature>
<accession>A4T6I5</accession>
<keyword evidence="2" id="KW-0732">Signal</keyword>
<organism evidence="3">
    <name type="scientific">Mycolicibacterium gilvum (strain PYR-GCK)</name>
    <name type="common">Mycobacterium gilvum (strain PYR-GCK)</name>
    <dbReference type="NCBI Taxonomy" id="350054"/>
    <lineage>
        <taxon>Bacteria</taxon>
        <taxon>Bacillati</taxon>
        <taxon>Actinomycetota</taxon>
        <taxon>Actinomycetes</taxon>
        <taxon>Mycobacteriales</taxon>
        <taxon>Mycobacteriaceae</taxon>
        <taxon>Mycolicibacterium</taxon>
    </lineage>
</organism>
<name>A4T6I5_MYCGI</name>
<dbReference type="EMBL" id="CP000656">
    <property type="protein sequence ID" value="ABP44472.1"/>
    <property type="molecule type" value="Genomic_DNA"/>
</dbReference>
<dbReference type="InterPro" id="IPR011044">
    <property type="entry name" value="Quino_amine_DH_bsu"/>
</dbReference>
<evidence type="ECO:0000256" key="2">
    <source>
        <dbReference type="SAM" id="SignalP"/>
    </source>
</evidence>
<feature type="chain" id="PRO_5038543822" evidence="2">
    <location>
        <begin position="25"/>
        <end position="746"/>
    </location>
</feature>
<proteinExistence type="predicted"/>
<reference evidence="3" key="2">
    <citation type="journal article" date="2013" name="PLoS ONE">
        <title>A Gene Expression Study of the Activities of Aromatic Ring-Cleavage Dioxygenases in Mycobacterium gilvum PYR-GCK to Changes in Salinity and pH during Pyrene Degradation.</title>
        <authorList>
            <person name="Badejo A.C."/>
            <person name="Badejo A.O."/>
            <person name="Shin K.H."/>
            <person name="Chai Y.G."/>
        </authorList>
    </citation>
    <scope>NUCLEOTIDE SEQUENCE [LARGE SCALE GENOMIC DNA]</scope>
    <source>
        <strain evidence="3">PYR-GCK</strain>
    </source>
</reference>
<feature type="compositionally biased region" description="Low complexity" evidence="1">
    <location>
        <begin position="169"/>
        <end position="184"/>
    </location>
</feature>
<dbReference type="eggNOG" id="ENOG5030IS1">
    <property type="taxonomic scope" value="Bacteria"/>
</dbReference>
<feature type="region of interest" description="Disordered" evidence="1">
    <location>
        <begin position="156"/>
        <end position="190"/>
    </location>
</feature>
<evidence type="ECO:0000313" key="3">
    <source>
        <dbReference type="EMBL" id="ABP44472.1"/>
    </source>
</evidence>
<sequence length="746" mass="76222">MALDRYIGRVGALAVALGIGSAVAAMPGQASAKPDADGGSGMSETSVSGPARAGSGTDATSRSGKPAQSERSAATKPSGGSDPPDRSPREVAVTEETTSGETADDEAEPVEETRDTVEIVPPTEPVTPASAVETEDEPDSPASSSLLWFLGAAGRRQTDQQAGPDRDAASQTAAQAEAPIAATPVPGDASASPIIGVDGTVYQVTRTSSAGGQFSTVTILDNTGQIVSSGEVRGTVMDAVARPDGTLVVFSRRFISTTVSTVSSDGTVTPIANLLGTPLNPPRVGPDGALYFGAGLPDLLSPVGANVGYRTYRISPRNTVRAFAFDTDVAIADDGTAYLVSRRYGISVLRVIPTAGLGRTTLLPLGTDPSAPVLGPDGTAHVTAGVTWFGSPQTRVYTATGDSIAAHTVAGLPAGAVVGADGVYLATFVEPGSEGPGTSYVSRLTAGGVGTSGLIEGRIAEFQVTAEGTVFAPIDGAGAETPVAVIDRDGTVHTVLLPGTLVVGRRAIRDGGTYNVEDVGYVNYATGGREYVAVLSADGTVARTIELPEGATGGSVFYSPDGAAFEMLEYRDAQGQTTFRQILALASTTYTDKVPGGRFTYVRDTVVFGPDGVGYLLTGSVSTQIGASQDLDVLGFNAAGETVSRAGGLTNPVTTYENNPYRTVLAFGRDGTAYVTLYFTPDDPGVYAVTATGARKVVDLEYVQYRQGFPPTFGLDGTGYVTSAELLSGDADGIALVTVFSPVTDL</sequence>
<dbReference type="OrthoDB" id="4626648at2"/>
<feature type="signal peptide" evidence="2">
    <location>
        <begin position="1"/>
        <end position="24"/>
    </location>
</feature>
<gene>
    <name evidence="3" type="ordered locus">Mflv_1994</name>
</gene>
<protein>
    <submittedName>
        <fullName evidence="3">Uncharacterized protein</fullName>
    </submittedName>
</protein>
<dbReference type="HOGENOM" id="CLU_372484_0_0_11"/>
<dbReference type="STRING" id="350054.Mflv_1994"/>
<evidence type="ECO:0000256" key="1">
    <source>
        <dbReference type="SAM" id="MobiDB-lite"/>
    </source>
</evidence>
<reference evidence="3" key="1">
    <citation type="submission" date="2007-04" db="EMBL/GenBank/DDBJ databases">
        <authorList>
            <consortium name="US DOE Joint Genome Institute"/>
            <person name="Copeland A."/>
            <person name="Lucas S."/>
            <person name="Lapidus A."/>
            <person name="Barry K."/>
            <person name="Detter J.C."/>
            <person name="Glavina del Rio T."/>
            <person name="Hammon N."/>
            <person name="Israni S."/>
            <person name="Dalin E."/>
            <person name="Tice H."/>
            <person name="Pitluck S."/>
            <person name="Chain P."/>
            <person name="Malfatti S."/>
            <person name="Shin M."/>
            <person name="Vergez L."/>
            <person name="Schmutz J."/>
            <person name="Larimer F."/>
            <person name="Land M."/>
            <person name="Hauser L."/>
            <person name="Kyrpides N."/>
            <person name="Mikhailova N."/>
            <person name="Miller C."/>
            <person name="Richardson P."/>
        </authorList>
    </citation>
    <scope>NUCLEOTIDE SEQUENCE</scope>
    <source>
        <strain evidence="3">PYR-GCK</strain>
    </source>
</reference>
<dbReference type="KEGG" id="mgi:Mflv_1994"/>
<dbReference type="SUPFAM" id="SSF50969">
    <property type="entry name" value="YVTN repeat-like/Quinoprotein amine dehydrogenase"/>
    <property type="match status" value="1"/>
</dbReference>
<dbReference type="AlphaFoldDB" id="A4T6I5"/>